<dbReference type="Proteomes" id="UP000324800">
    <property type="component" value="Unassembled WGS sequence"/>
</dbReference>
<comment type="caution">
    <text evidence="2">The sequence shown here is derived from an EMBL/GenBank/DDBJ whole genome shotgun (WGS) entry which is preliminary data.</text>
</comment>
<evidence type="ECO:0000313" key="3">
    <source>
        <dbReference type="Proteomes" id="UP000324800"/>
    </source>
</evidence>
<sequence>MEEPFKFTVDYRDPNLYENAKFSRSVRNTFSNRIPAQGKGQFPPSAAQEIGIKFCLTGRMGCQRYYVGDRLCCCLCASTCGCCGCGQLIDICCLIEKRQKEINNEIRREAHKAYDQKRQNIPLMAQQDKFTQYPAAQQSYPSAPYNNQQNHGYPGGEKI</sequence>
<gene>
    <name evidence="2" type="ORF">EZS28_025403</name>
</gene>
<name>A0A5J4V9G4_9EUKA</name>
<evidence type="ECO:0000313" key="2">
    <source>
        <dbReference type="EMBL" id="KAA6379071.1"/>
    </source>
</evidence>
<organism evidence="2 3">
    <name type="scientific">Streblomastix strix</name>
    <dbReference type="NCBI Taxonomy" id="222440"/>
    <lineage>
        <taxon>Eukaryota</taxon>
        <taxon>Metamonada</taxon>
        <taxon>Preaxostyla</taxon>
        <taxon>Oxymonadida</taxon>
        <taxon>Streblomastigidae</taxon>
        <taxon>Streblomastix</taxon>
    </lineage>
</organism>
<proteinExistence type="predicted"/>
<reference evidence="2 3" key="1">
    <citation type="submission" date="2019-03" db="EMBL/GenBank/DDBJ databases">
        <title>Single cell metagenomics reveals metabolic interactions within the superorganism composed of flagellate Streblomastix strix and complex community of Bacteroidetes bacteria on its surface.</title>
        <authorList>
            <person name="Treitli S.C."/>
            <person name="Kolisko M."/>
            <person name="Husnik F."/>
            <person name="Keeling P."/>
            <person name="Hampl V."/>
        </authorList>
    </citation>
    <scope>NUCLEOTIDE SEQUENCE [LARGE SCALE GENOMIC DNA]</scope>
    <source>
        <strain evidence="2">ST1C</strain>
    </source>
</reference>
<evidence type="ECO:0000256" key="1">
    <source>
        <dbReference type="SAM" id="MobiDB-lite"/>
    </source>
</evidence>
<dbReference type="EMBL" id="SNRW01008726">
    <property type="protein sequence ID" value="KAA6379071.1"/>
    <property type="molecule type" value="Genomic_DNA"/>
</dbReference>
<feature type="region of interest" description="Disordered" evidence="1">
    <location>
        <begin position="138"/>
        <end position="159"/>
    </location>
</feature>
<dbReference type="AlphaFoldDB" id="A0A5J4V9G4"/>
<accession>A0A5J4V9G4</accession>
<feature type="compositionally biased region" description="Polar residues" evidence="1">
    <location>
        <begin position="138"/>
        <end position="151"/>
    </location>
</feature>
<protein>
    <submittedName>
        <fullName evidence="2">Uncharacterized protein</fullName>
    </submittedName>
</protein>